<reference evidence="2 3" key="1">
    <citation type="submission" date="2023-10" db="EMBL/GenBank/DDBJ databases">
        <title>Genome-Wide Identification Analysis in wild type Solanum Pinnatisectum Reveals Some Genes Defensing Phytophthora Infestans.</title>
        <authorList>
            <person name="Sun C."/>
        </authorList>
    </citation>
    <scope>NUCLEOTIDE SEQUENCE [LARGE SCALE GENOMIC DNA]</scope>
    <source>
        <strain evidence="2">LQN</strain>
        <tissue evidence="2">Leaf</tissue>
    </source>
</reference>
<evidence type="ECO:0000313" key="2">
    <source>
        <dbReference type="EMBL" id="KAK4729611.1"/>
    </source>
</evidence>
<name>A0AAV9LV16_9SOLN</name>
<dbReference type="PANTHER" id="PTHR47723">
    <property type="entry name" value="OS05G0353850 PROTEIN"/>
    <property type="match status" value="1"/>
</dbReference>
<evidence type="ECO:0000313" key="3">
    <source>
        <dbReference type="Proteomes" id="UP001311915"/>
    </source>
</evidence>
<sequence>MEWNGICNLIEKCSHDIKVTIVQWIKPPIKWVKLNTDGSATRGNKGAGGVLKTCTGEMVFAFSAPLGEGTNIQAKVEAAIFGLT</sequence>
<dbReference type="Gene3D" id="3.30.420.10">
    <property type="entry name" value="Ribonuclease H-like superfamily/Ribonuclease H"/>
    <property type="match status" value="1"/>
</dbReference>
<dbReference type="Proteomes" id="UP001311915">
    <property type="component" value="Unassembled WGS sequence"/>
</dbReference>
<proteinExistence type="predicted"/>
<keyword evidence="3" id="KW-1185">Reference proteome</keyword>
<comment type="caution">
    <text evidence="2">The sequence shown here is derived from an EMBL/GenBank/DDBJ whole genome shotgun (WGS) entry which is preliminary data.</text>
</comment>
<dbReference type="InterPro" id="IPR002156">
    <property type="entry name" value="RNaseH_domain"/>
</dbReference>
<gene>
    <name evidence="2" type="ORF">R3W88_022599</name>
</gene>
<organism evidence="2 3">
    <name type="scientific">Solanum pinnatisectum</name>
    <name type="common">tansyleaf nightshade</name>
    <dbReference type="NCBI Taxonomy" id="50273"/>
    <lineage>
        <taxon>Eukaryota</taxon>
        <taxon>Viridiplantae</taxon>
        <taxon>Streptophyta</taxon>
        <taxon>Embryophyta</taxon>
        <taxon>Tracheophyta</taxon>
        <taxon>Spermatophyta</taxon>
        <taxon>Magnoliopsida</taxon>
        <taxon>eudicotyledons</taxon>
        <taxon>Gunneridae</taxon>
        <taxon>Pentapetalae</taxon>
        <taxon>asterids</taxon>
        <taxon>lamiids</taxon>
        <taxon>Solanales</taxon>
        <taxon>Solanaceae</taxon>
        <taxon>Solanoideae</taxon>
        <taxon>Solaneae</taxon>
        <taxon>Solanum</taxon>
    </lineage>
</organism>
<dbReference type="PANTHER" id="PTHR47723:SF7">
    <property type="entry name" value="RNASE H FAMILY PROTEIN"/>
    <property type="match status" value="1"/>
</dbReference>
<dbReference type="AlphaFoldDB" id="A0AAV9LV16"/>
<dbReference type="EMBL" id="JAWPEI010000004">
    <property type="protein sequence ID" value="KAK4729611.1"/>
    <property type="molecule type" value="Genomic_DNA"/>
</dbReference>
<dbReference type="InterPro" id="IPR012337">
    <property type="entry name" value="RNaseH-like_sf"/>
</dbReference>
<feature type="domain" description="RNase H type-1" evidence="1">
    <location>
        <begin position="28"/>
        <end position="84"/>
    </location>
</feature>
<evidence type="ECO:0000259" key="1">
    <source>
        <dbReference type="PROSITE" id="PS50879"/>
    </source>
</evidence>
<protein>
    <recommendedName>
        <fullName evidence="1">RNase H type-1 domain-containing protein</fullName>
    </recommendedName>
</protein>
<dbReference type="PROSITE" id="PS50879">
    <property type="entry name" value="RNASE_H_1"/>
    <property type="match status" value="1"/>
</dbReference>
<dbReference type="GO" id="GO:0004523">
    <property type="term" value="F:RNA-DNA hybrid ribonuclease activity"/>
    <property type="evidence" value="ECO:0007669"/>
    <property type="project" value="InterPro"/>
</dbReference>
<dbReference type="GO" id="GO:0003676">
    <property type="term" value="F:nucleic acid binding"/>
    <property type="evidence" value="ECO:0007669"/>
    <property type="project" value="InterPro"/>
</dbReference>
<dbReference type="InterPro" id="IPR036397">
    <property type="entry name" value="RNaseH_sf"/>
</dbReference>
<dbReference type="InterPro" id="IPR053151">
    <property type="entry name" value="RNase_H-like"/>
</dbReference>
<accession>A0AAV9LV16</accession>
<dbReference type="SUPFAM" id="SSF53098">
    <property type="entry name" value="Ribonuclease H-like"/>
    <property type="match status" value="1"/>
</dbReference>